<gene>
    <name evidence="2" type="ORF">Pmani_015609</name>
</gene>
<dbReference type="AlphaFoldDB" id="A0AAE1PU23"/>
<dbReference type="EMBL" id="JAWZYT010001356">
    <property type="protein sequence ID" value="KAK4312997.1"/>
    <property type="molecule type" value="Genomic_DNA"/>
</dbReference>
<sequence>MQELTGKHFHTSEQYKEMTEATRERDRKDAEKVLAFFKDYDQFQESNELRNIANGVTGPASANPHLLYEVGMNIVQKIEGSNAFDFSFRKKDQVEPLGAKVTINAEKVSIDPQLLFQRLLIFANNSVLGVEEVFTYELSSYPTALFDKWGRLREANKPQLADETAAVVPKSALESFEEERTVTNVLDGGSLLQRIPWKKGDTFEDIASM</sequence>
<keyword evidence="3" id="KW-1185">Reference proteome</keyword>
<dbReference type="Proteomes" id="UP001292094">
    <property type="component" value="Unassembled WGS sequence"/>
</dbReference>
<organism evidence="2 3">
    <name type="scientific">Petrolisthes manimaculis</name>
    <dbReference type="NCBI Taxonomy" id="1843537"/>
    <lineage>
        <taxon>Eukaryota</taxon>
        <taxon>Metazoa</taxon>
        <taxon>Ecdysozoa</taxon>
        <taxon>Arthropoda</taxon>
        <taxon>Crustacea</taxon>
        <taxon>Multicrustacea</taxon>
        <taxon>Malacostraca</taxon>
        <taxon>Eumalacostraca</taxon>
        <taxon>Eucarida</taxon>
        <taxon>Decapoda</taxon>
        <taxon>Pleocyemata</taxon>
        <taxon>Anomura</taxon>
        <taxon>Galatheoidea</taxon>
        <taxon>Porcellanidae</taxon>
        <taxon>Petrolisthes</taxon>
    </lineage>
</organism>
<feature type="region of interest" description="Disordered" evidence="1">
    <location>
        <begin position="1"/>
        <end position="25"/>
    </location>
</feature>
<proteinExistence type="predicted"/>
<reference evidence="2" key="1">
    <citation type="submission" date="2023-11" db="EMBL/GenBank/DDBJ databases">
        <title>Genome assemblies of two species of porcelain crab, Petrolisthes cinctipes and Petrolisthes manimaculis (Anomura: Porcellanidae).</title>
        <authorList>
            <person name="Angst P."/>
        </authorList>
    </citation>
    <scope>NUCLEOTIDE SEQUENCE</scope>
    <source>
        <strain evidence="2">PB745_02</strain>
        <tissue evidence="2">Gill</tissue>
    </source>
</reference>
<accession>A0AAE1PU23</accession>
<evidence type="ECO:0000313" key="3">
    <source>
        <dbReference type="Proteomes" id="UP001292094"/>
    </source>
</evidence>
<evidence type="ECO:0000313" key="2">
    <source>
        <dbReference type="EMBL" id="KAK4312997.1"/>
    </source>
</evidence>
<name>A0AAE1PU23_9EUCA</name>
<protein>
    <submittedName>
        <fullName evidence="2">Uncharacterized protein</fullName>
    </submittedName>
</protein>
<comment type="caution">
    <text evidence="2">The sequence shown here is derived from an EMBL/GenBank/DDBJ whole genome shotgun (WGS) entry which is preliminary data.</text>
</comment>
<feature type="compositionally biased region" description="Basic and acidic residues" evidence="1">
    <location>
        <begin position="10"/>
        <end position="25"/>
    </location>
</feature>
<evidence type="ECO:0000256" key="1">
    <source>
        <dbReference type="SAM" id="MobiDB-lite"/>
    </source>
</evidence>